<comment type="caution">
    <text evidence="1">The sequence shown here is derived from an EMBL/GenBank/DDBJ whole genome shotgun (WGS) entry which is preliminary data.</text>
</comment>
<organism evidence="1 2">
    <name type="scientific">Mesorhizobium atlanticum</name>
    <dbReference type="NCBI Taxonomy" id="2233532"/>
    <lineage>
        <taxon>Bacteria</taxon>
        <taxon>Pseudomonadati</taxon>
        <taxon>Pseudomonadota</taxon>
        <taxon>Alphaproteobacteria</taxon>
        <taxon>Hyphomicrobiales</taxon>
        <taxon>Phyllobacteriaceae</taxon>
        <taxon>Mesorhizobium</taxon>
    </lineage>
</organism>
<proteinExistence type="predicted"/>
<gene>
    <name evidence="1" type="ORF">DPM35_06875</name>
</gene>
<dbReference type="AlphaFoldDB" id="A0A330GZB5"/>
<evidence type="ECO:0008006" key="3">
    <source>
        <dbReference type="Google" id="ProtNLM"/>
    </source>
</evidence>
<sequence>MIKFIAAALWICAVTLGAVFYSFQAASQRGAAEPPKPMLGGLDYVKTDMISVPLLRDGTIDGYFLTKLVYTIEPEQMKKLSVPAQALMTDQVYSYLYSNPQIDFTKKESIDLDAFRKSIRDTINTRIGVELVHDVLIDQVNFLSKDDIRDNALRRRRGAGETAAAMTKAFKATPEH</sequence>
<dbReference type="EMBL" id="QMBQ01000002">
    <property type="protein sequence ID" value="RAZ78293.1"/>
    <property type="molecule type" value="Genomic_DNA"/>
</dbReference>
<evidence type="ECO:0000313" key="2">
    <source>
        <dbReference type="Proteomes" id="UP000251956"/>
    </source>
</evidence>
<evidence type="ECO:0000313" key="1">
    <source>
        <dbReference type="EMBL" id="RAZ78293.1"/>
    </source>
</evidence>
<reference evidence="2" key="1">
    <citation type="submission" date="2018-06" db="EMBL/GenBank/DDBJ databases">
        <authorList>
            <person name="Helene L.C."/>
            <person name="Dall'Agnol R."/>
            <person name="Delamuta J.R."/>
            <person name="Hungria M."/>
        </authorList>
    </citation>
    <scope>NUCLEOTIDE SEQUENCE [LARGE SCALE GENOMIC DNA]</scope>
    <source>
        <strain evidence="2">CNPSo 3140</strain>
    </source>
</reference>
<reference evidence="1 2" key="2">
    <citation type="submission" date="2018-07" db="EMBL/GenBank/DDBJ databases">
        <title>Diversity of Mesorhizobium strains in Brazil.</title>
        <authorList>
            <person name="Helene L.C.F."/>
            <person name="Dall'Agnol R."/>
            <person name="Delamuta J.R.M."/>
            <person name="Hungria M."/>
        </authorList>
    </citation>
    <scope>NUCLEOTIDE SEQUENCE [LARGE SCALE GENOMIC DNA]</scope>
    <source>
        <strain evidence="1 2">CNPSo 3140</strain>
    </source>
</reference>
<protein>
    <recommendedName>
        <fullName evidence="3">Flagellar basal body-associated protein FliL</fullName>
    </recommendedName>
</protein>
<accession>A0A330GZB5</accession>
<dbReference type="RefSeq" id="WP_112126552.1">
    <property type="nucleotide sequence ID" value="NZ_QMBQ01000002.1"/>
</dbReference>
<dbReference type="OrthoDB" id="7847400at2"/>
<keyword evidence="2" id="KW-1185">Reference proteome</keyword>
<name>A0A330GZB5_9HYPH</name>
<dbReference type="Proteomes" id="UP000251956">
    <property type="component" value="Unassembled WGS sequence"/>
</dbReference>